<dbReference type="Proteomes" id="UP000275910">
    <property type="component" value="Unassembled WGS sequence"/>
</dbReference>
<dbReference type="Pfam" id="PF07394">
    <property type="entry name" value="DUF1501"/>
    <property type="match status" value="1"/>
</dbReference>
<feature type="region of interest" description="Disordered" evidence="2">
    <location>
        <begin position="443"/>
        <end position="468"/>
    </location>
</feature>
<gene>
    <name evidence="4" type="ORF">D9T17_13420</name>
</gene>
<dbReference type="RefSeq" id="WP_123647883.1">
    <property type="nucleotide sequence ID" value="NZ_RCTY01000033.1"/>
</dbReference>
<feature type="compositionally biased region" description="Low complexity" evidence="2">
    <location>
        <begin position="451"/>
        <end position="462"/>
    </location>
</feature>
<accession>A0A3N2RG93</accession>
<name>A0A3N2RG93_LYSEN</name>
<dbReference type="PROSITE" id="PS51318">
    <property type="entry name" value="TAT"/>
    <property type="match status" value="1"/>
</dbReference>
<proteinExistence type="predicted"/>
<dbReference type="NCBIfam" id="TIGR01409">
    <property type="entry name" value="TAT_signal_seq"/>
    <property type="match status" value="1"/>
</dbReference>
<protein>
    <submittedName>
        <fullName evidence="4">DUF1501 domain-containing protein</fullName>
    </submittedName>
</protein>
<sequence length="482" mass="50220">MTTRRDFLKGTCATAAATALAGPSLLFANPAFAAANGHDTVVHLFLRGGLDGLNLVVPIDGADRTFYEQARPNLAIAATGTYAALPLTLASGGGTGFGLHPSASGLRDLWVSGRMAIVHACGLLTSVTRSHFDAQLYIDLGTPGAQGIGSGWMARAMNTQPGLSGAERLPALGVGARQPAGLLSSVQALTMVSPSDFALNAGAWSWQMARSGSPAGFRGVNETLAGLWGGSSPLELGGQRADRALQVIATQSYSALPAGWPTGTFAQQLWTIAQSIQFDLGLHYATLDLGGWDTHDGQGTAGSGYHYYQNKIAELSQALSAFHAALEASGHAGRVTVVVQSEFGRRVRANANGGTDHGYGNPVLVLGGAVNGRRFYGSWSGLDPEILSPHFGDVPVTTDHRQVLSELLVKRMGNNNLATVFPGYSGYAPMGIVRDFGALAPAPKPAPKPAPGARRFGAAPAAQPNSPDLLERLTRYVQELVD</sequence>
<dbReference type="Pfam" id="PF10518">
    <property type="entry name" value="TAT_signal"/>
    <property type="match status" value="1"/>
</dbReference>
<evidence type="ECO:0000313" key="5">
    <source>
        <dbReference type="Proteomes" id="UP000275910"/>
    </source>
</evidence>
<reference evidence="4 5" key="1">
    <citation type="submission" date="2018-10" db="EMBL/GenBank/DDBJ databases">
        <title>The genome of Lysobacter enzymogenes OH11.</title>
        <authorList>
            <person name="Liu F."/>
            <person name="Zhao Y."/>
            <person name="Qian G."/>
            <person name="Chen Y."/>
            <person name="Xu H."/>
        </authorList>
    </citation>
    <scope>NUCLEOTIDE SEQUENCE [LARGE SCALE GENOMIC DNA]</scope>
    <source>
        <strain evidence="4 5">OH11</strain>
    </source>
</reference>
<dbReference type="InterPro" id="IPR010869">
    <property type="entry name" value="DUF1501"/>
</dbReference>
<evidence type="ECO:0000256" key="2">
    <source>
        <dbReference type="SAM" id="MobiDB-lite"/>
    </source>
</evidence>
<dbReference type="InterPro" id="IPR019546">
    <property type="entry name" value="TAT_signal_bac_arc"/>
</dbReference>
<dbReference type="PANTHER" id="PTHR43737">
    <property type="entry name" value="BLL7424 PROTEIN"/>
    <property type="match status" value="1"/>
</dbReference>
<feature type="chain" id="PRO_5017965724" evidence="3">
    <location>
        <begin position="34"/>
        <end position="482"/>
    </location>
</feature>
<feature type="signal peptide" evidence="3">
    <location>
        <begin position="1"/>
        <end position="33"/>
    </location>
</feature>
<evidence type="ECO:0000313" key="4">
    <source>
        <dbReference type="EMBL" id="ROU06448.1"/>
    </source>
</evidence>
<dbReference type="EMBL" id="RCTY01000033">
    <property type="protein sequence ID" value="ROU06448.1"/>
    <property type="molecule type" value="Genomic_DNA"/>
</dbReference>
<comment type="caution">
    <text evidence="4">The sequence shown here is derived from an EMBL/GenBank/DDBJ whole genome shotgun (WGS) entry which is preliminary data.</text>
</comment>
<evidence type="ECO:0000256" key="1">
    <source>
        <dbReference type="ARBA" id="ARBA00022729"/>
    </source>
</evidence>
<organism evidence="4 5">
    <name type="scientific">Lysobacter enzymogenes</name>
    <dbReference type="NCBI Taxonomy" id="69"/>
    <lineage>
        <taxon>Bacteria</taxon>
        <taxon>Pseudomonadati</taxon>
        <taxon>Pseudomonadota</taxon>
        <taxon>Gammaproteobacteria</taxon>
        <taxon>Lysobacterales</taxon>
        <taxon>Lysobacteraceae</taxon>
        <taxon>Lysobacter</taxon>
    </lineage>
</organism>
<dbReference type="AlphaFoldDB" id="A0A3N2RG93"/>
<dbReference type="PANTHER" id="PTHR43737:SF1">
    <property type="entry name" value="DUF1501 DOMAIN-CONTAINING PROTEIN"/>
    <property type="match status" value="1"/>
</dbReference>
<keyword evidence="1 3" id="KW-0732">Signal</keyword>
<evidence type="ECO:0000256" key="3">
    <source>
        <dbReference type="SAM" id="SignalP"/>
    </source>
</evidence>
<dbReference type="InterPro" id="IPR006311">
    <property type="entry name" value="TAT_signal"/>
</dbReference>